<keyword evidence="1 3" id="KW-0597">Phosphoprotein</keyword>
<comment type="caution">
    <text evidence="5">The sequence shown here is derived from an EMBL/GenBank/DDBJ whole genome shotgun (WGS) entry which is preliminary data.</text>
</comment>
<dbReference type="PANTHER" id="PTHR45339:SF1">
    <property type="entry name" value="HYBRID SIGNAL TRANSDUCTION HISTIDINE KINASE J"/>
    <property type="match status" value="1"/>
</dbReference>
<dbReference type="EMBL" id="JDSS02000037">
    <property type="protein sequence ID" value="KFB66800.1"/>
    <property type="molecule type" value="Genomic_DNA"/>
</dbReference>
<dbReference type="SMART" id="SM00448">
    <property type="entry name" value="REC"/>
    <property type="match status" value="1"/>
</dbReference>
<feature type="modified residue" description="4-aspartylphosphate" evidence="3">
    <location>
        <position position="49"/>
    </location>
</feature>
<dbReference type="GO" id="GO:0000160">
    <property type="term" value="P:phosphorelay signal transduction system"/>
    <property type="evidence" value="ECO:0007669"/>
    <property type="project" value="UniProtKB-KW"/>
</dbReference>
<keyword evidence="2" id="KW-0902">Two-component regulatory system</keyword>
<gene>
    <name evidence="5" type="primary">barA_4</name>
    <name evidence="5" type="ORF">CAPSK01_003738</name>
</gene>
<dbReference type="PROSITE" id="PS50110">
    <property type="entry name" value="RESPONSE_REGULATORY"/>
    <property type="match status" value="1"/>
</dbReference>
<dbReference type="InterPro" id="IPR011006">
    <property type="entry name" value="CheY-like_superfamily"/>
</dbReference>
<evidence type="ECO:0000313" key="6">
    <source>
        <dbReference type="Proteomes" id="UP000019812"/>
    </source>
</evidence>
<feature type="domain" description="Response regulatory" evidence="4">
    <location>
        <begin position="1"/>
        <end position="117"/>
    </location>
</feature>
<evidence type="ECO:0000256" key="3">
    <source>
        <dbReference type="PROSITE-ProRule" id="PRU00169"/>
    </source>
</evidence>
<dbReference type="EC" id="2.7.13.3" evidence="5"/>
<dbReference type="SUPFAM" id="SSF52172">
    <property type="entry name" value="CheY-like"/>
    <property type="match status" value="1"/>
</dbReference>
<dbReference type="InterPro" id="IPR001789">
    <property type="entry name" value="Sig_transdc_resp-reg_receiver"/>
</dbReference>
<evidence type="ECO:0000259" key="4">
    <source>
        <dbReference type="PROSITE" id="PS50110"/>
    </source>
</evidence>
<keyword evidence="5" id="KW-0418">Kinase</keyword>
<reference evidence="5 6" key="1">
    <citation type="submission" date="2014-07" db="EMBL/GenBank/DDBJ databases">
        <title>Expanding our view of genomic diversity in Candidatus Accumulibacter clades.</title>
        <authorList>
            <person name="Skennerton C.T."/>
            <person name="Barr J.J."/>
            <person name="Slater F.R."/>
            <person name="Bond P.L."/>
            <person name="Tyson G.W."/>
        </authorList>
    </citation>
    <scope>NUCLEOTIDE SEQUENCE [LARGE SCALE GENOMIC DNA]</scope>
    <source>
        <strain evidence="6">SK-01</strain>
    </source>
</reference>
<accession>A0A084XWF6</accession>
<dbReference type="Gene3D" id="3.40.50.2300">
    <property type="match status" value="1"/>
</dbReference>
<keyword evidence="5" id="KW-0808">Transferase</keyword>
<dbReference type="Proteomes" id="UP000019812">
    <property type="component" value="Unassembled WGS sequence"/>
</dbReference>
<dbReference type="AlphaFoldDB" id="A0A084XWF6"/>
<dbReference type="STRING" id="1457154.CAPSK01_003738"/>
<evidence type="ECO:0000313" key="5">
    <source>
        <dbReference type="EMBL" id="KFB66800.1"/>
    </source>
</evidence>
<dbReference type="PANTHER" id="PTHR45339">
    <property type="entry name" value="HYBRID SIGNAL TRANSDUCTION HISTIDINE KINASE J"/>
    <property type="match status" value="1"/>
</dbReference>
<dbReference type="Pfam" id="PF00072">
    <property type="entry name" value="Response_reg"/>
    <property type="match status" value="1"/>
</dbReference>
<name>A0A084XWF6_9PROT</name>
<dbReference type="CDD" id="cd17546">
    <property type="entry name" value="REC_hyHK_CKI1_RcsC-like"/>
    <property type="match status" value="1"/>
</dbReference>
<evidence type="ECO:0000256" key="2">
    <source>
        <dbReference type="ARBA" id="ARBA00023012"/>
    </source>
</evidence>
<organism evidence="5 6">
    <name type="scientific">Candidatus Accumulibacter vicinus</name>
    <dbReference type="NCBI Taxonomy" id="2954382"/>
    <lineage>
        <taxon>Bacteria</taxon>
        <taxon>Pseudomonadati</taxon>
        <taxon>Pseudomonadota</taxon>
        <taxon>Betaproteobacteria</taxon>
        <taxon>Candidatus Accumulibacter</taxon>
    </lineage>
</organism>
<evidence type="ECO:0000256" key="1">
    <source>
        <dbReference type="ARBA" id="ARBA00022553"/>
    </source>
</evidence>
<dbReference type="GO" id="GO:0004673">
    <property type="term" value="F:protein histidine kinase activity"/>
    <property type="evidence" value="ECO:0007669"/>
    <property type="project" value="UniProtKB-EC"/>
</dbReference>
<protein>
    <submittedName>
        <fullName evidence="5">Signal transduction histidine-protein kinase BarA</fullName>
        <ecNumber evidence="5">2.7.13.3</ecNumber>
    </submittedName>
</protein>
<sequence>MLLVEDNPVNRAVALAILEHCGCEVGIAVDGREAVEICGAGDFDLVLMDCQMPEMDGYEATRAIRAREHPGKRVPIVALTANAMSGDRERCLAAGMDDYLAKPIQIEALAEVLRRQSPATRRADGHVGTDR</sequence>
<proteinExistence type="predicted"/>